<comment type="caution">
    <text evidence="2">The sequence shown here is derived from an EMBL/GenBank/DDBJ whole genome shotgun (WGS) entry which is preliminary data.</text>
</comment>
<dbReference type="Proteomes" id="UP001229421">
    <property type="component" value="Unassembled WGS sequence"/>
</dbReference>
<feature type="compositionally biased region" description="Acidic residues" evidence="1">
    <location>
        <begin position="12"/>
        <end position="33"/>
    </location>
</feature>
<organism evidence="2 3">
    <name type="scientific">Tagetes erecta</name>
    <name type="common">African marigold</name>
    <dbReference type="NCBI Taxonomy" id="13708"/>
    <lineage>
        <taxon>Eukaryota</taxon>
        <taxon>Viridiplantae</taxon>
        <taxon>Streptophyta</taxon>
        <taxon>Embryophyta</taxon>
        <taxon>Tracheophyta</taxon>
        <taxon>Spermatophyta</taxon>
        <taxon>Magnoliopsida</taxon>
        <taxon>eudicotyledons</taxon>
        <taxon>Gunneridae</taxon>
        <taxon>Pentapetalae</taxon>
        <taxon>asterids</taxon>
        <taxon>campanulids</taxon>
        <taxon>Asterales</taxon>
        <taxon>Asteraceae</taxon>
        <taxon>Asteroideae</taxon>
        <taxon>Heliantheae alliance</taxon>
        <taxon>Tageteae</taxon>
        <taxon>Tagetes</taxon>
    </lineage>
</organism>
<keyword evidence="3" id="KW-1185">Reference proteome</keyword>
<sequence length="234" mass="26942">MLDAINHVNPNELEDIYPQDLSDSESTDDDENDVNGNDDNSDNDNELNKFRLKKVMGIMLMIMLVVRLKWQIEDVNSDDFIPCYQLIKVVESIQIDDDDDDEGQEFIPDVVVEVSQSERKIYEVFTRTRRTTSQVDPSVANSSNLEKYMIENVEGKRKIAEIETVEVAESSKKAKTVIESSSQVSYQVNETIDSLYFNDEVLEVNDIELRKAATKDNPTNIEEIFNYLIRMKHS</sequence>
<name>A0AAD8JSH8_TARER</name>
<protein>
    <submittedName>
        <fullName evidence="2">Uncharacterized protein</fullName>
    </submittedName>
</protein>
<evidence type="ECO:0000313" key="3">
    <source>
        <dbReference type="Proteomes" id="UP001229421"/>
    </source>
</evidence>
<evidence type="ECO:0000313" key="2">
    <source>
        <dbReference type="EMBL" id="KAK1407876.1"/>
    </source>
</evidence>
<gene>
    <name evidence="2" type="ORF">QVD17_39503</name>
</gene>
<evidence type="ECO:0000256" key="1">
    <source>
        <dbReference type="SAM" id="MobiDB-lite"/>
    </source>
</evidence>
<feature type="region of interest" description="Disordered" evidence="1">
    <location>
        <begin position="8"/>
        <end position="45"/>
    </location>
</feature>
<dbReference type="EMBL" id="JAUHHV010000011">
    <property type="protein sequence ID" value="KAK1407876.1"/>
    <property type="molecule type" value="Genomic_DNA"/>
</dbReference>
<dbReference type="AlphaFoldDB" id="A0AAD8JSH8"/>
<reference evidence="2" key="1">
    <citation type="journal article" date="2023" name="bioRxiv">
        <title>Improved chromosome-level genome assembly for marigold (Tagetes erecta).</title>
        <authorList>
            <person name="Jiang F."/>
            <person name="Yuan L."/>
            <person name="Wang S."/>
            <person name="Wang H."/>
            <person name="Xu D."/>
            <person name="Wang A."/>
            <person name="Fan W."/>
        </authorList>
    </citation>
    <scope>NUCLEOTIDE SEQUENCE</scope>
    <source>
        <strain evidence="2">WSJ</strain>
        <tissue evidence="2">Leaf</tissue>
    </source>
</reference>
<accession>A0AAD8JSH8</accession>
<proteinExistence type="predicted"/>